<accession>A0A5C6E5Z3</accession>
<keyword evidence="2" id="KW-1185">Reference proteome</keyword>
<protein>
    <recommendedName>
        <fullName evidence="3">Formylmethanofuran dehydrogenase subunit B</fullName>
    </recommendedName>
</protein>
<sequence length="356" mass="38402">MTSLPPIVCPFCAIHCDDILLGNDRGSGGINLTDCERAAEGYHSLLDTSPPPRLGSESVAQQLIFDFAAEHFANRSCLNVVTCGTDLSTAKTLQTLAGLGKIKLWIDETVSEAAWRTATSREGNVTATIGDIRRHADLIWLIGDVAPSYPRLLTRLDAKGKQVVASEQWDAESLAELYFRLRQSDSDEPNKLQPDKRTPAIRNASYLAIVIGPNAFAPKEAISVASLLAKMVWYLNRNQRAVTLQIDRAATNRSLTAWRSNASLPSITDSMSSEGTVDIRLGNALFDKRMASLQIGGVDDGRARAQAYLPASTAGIDTTAMAIRGDSTVSLSLEQQIKTSSQTVGELLARLVEASG</sequence>
<evidence type="ECO:0008006" key="3">
    <source>
        <dbReference type="Google" id="ProtNLM"/>
    </source>
</evidence>
<reference evidence="1 2" key="1">
    <citation type="submission" date="2019-02" db="EMBL/GenBank/DDBJ databases">
        <title>Deep-cultivation of Planctomycetes and their phenomic and genomic characterization uncovers novel biology.</title>
        <authorList>
            <person name="Wiegand S."/>
            <person name="Jogler M."/>
            <person name="Boedeker C."/>
            <person name="Pinto D."/>
            <person name="Vollmers J."/>
            <person name="Rivas-Marin E."/>
            <person name="Kohn T."/>
            <person name="Peeters S.H."/>
            <person name="Heuer A."/>
            <person name="Rast P."/>
            <person name="Oberbeckmann S."/>
            <person name="Bunk B."/>
            <person name="Jeske O."/>
            <person name="Meyerdierks A."/>
            <person name="Storesund J.E."/>
            <person name="Kallscheuer N."/>
            <person name="Luecker S."/>
            <person name="Lage O.M."/>
            <person name="Pohl T."/>
            <person name="Merkel B.J."/>
            <person name="Hornburger P."/>
            <person name="Mueller R.-W."/>
            <person name="Bruemmer F."/>
            <person name="Labrenz M."/>
            <person name="Spormann A.M."/>
            <person name="Op Den Camp H."/>
            <person name="Overmann J."/>
            <person name="Amann R."/>
            <person name="Jetten M.S.M."/>
            <person name="Mascher T."/>
            <person name="Medema M.H."/>
            <person name="Devos D.P."/>
            <person name="Kaster A.-K."/>
            <person name="Ovreas L."/>
            <person name="Rohde M."/>
            <person name="Galperin M.Y."/>
            <person name="Jogler C."/>
        </authorList>
    </citation>
    <scope>NUCLEOTIDE SEQUENCE [LARGE SCALE GENOMIC DNA]</scope>
    <source>
        <strain evidence="1 2">Q31b</strain>
    </source>
</reference>
<evidence type="ECO:0000313" key="1">
    <source>
        <dbReference type="EMBL" id="TWU43377.1"/>
    </source>
</evidence>
<comment type="caution">
    <text evidence="1">The sequence shown here is derived from an EMBL/GenBank/DDBJ whole genome shotgun (WGS) entry which is preliminary data.</text>
</comment>
<gene>
    <name evidence="1" type="ORF">Q31b_24160</name>
</gene>
<dbReference type="OrthoDB" id="240576at2"/>
<organism evidence="1 2">
    <name type="scientific">Novipirellula aureliae</name>
    <dbReference type="NCBI Taxonomy" id="2527966"/>
    <lineage>
        <taxon>Bacteria</taxon>
        <taxon>Pseudomonadati</taxon>
        <taxon>Planctomycetota</taxon>
        <taxon>Planctomycetia</taxon>
        <taxon>Pirellulales</taxon>
        <taxon>Pirellulaceae</taxon>
        <taxon>Novipirellula</taxon>
    </lineage>
</organism>
<proteinExistence type="predicted"/>
<evidence type="ECO:0000313" key="2">
    <source>
        <dbReference type="Proteomes" id="UP000315471"/>
    </source>
</evidence>
<dbReference type="RefSeq" id="WP_146599815.1">
    <property type="nucleotide sequence ID" value="NZ_SJPY01000003.1"/>
</dbReference>
<dbReference type="Proteomes" id="UP000315471">
    <property type="component" value="Unassembled WGS sequence"/>
</dbReference>
<dbReference type="EMBL" id="SJPY01000003">
    <property type="protein sequence ID" value="TWU43377.1"/>
    <property type="molecule type" value="Genomic_DNA"/>
</dbReference>
<dbReference type="AlphaFoldDB" id="A0A5C6E5Z3"/>
<name>A0A5C6E5Z3_9BACT</name>